<dbReference type="Proteomes" id="UP000676565">
    <property type="component" value="Unassembled WGS sequence"/>
</dbReference>
<dbReference type="SUPFAM" id="SSF55347">
    <property type="entry name" value="Glyceraldehyde-3-phosphate dehydrogenase-like, C-terminal domain"/>
    <property type="match status" value="1"/>
</dbReference>
<feature type="signal peptide" evidence="1">
    <location>
        <begin position="1"/>
        <end position="29"/>
    </location>
</feature>
<feature type="domain" description="Gfo/Idh/MocA-like oxidoreductase N-terminal" evidence="2">
    <location>
        <begin position="41"/>
        <end position="159"/>
    </location>
</feature>
<dbReference type="PANTHER" id="PTHR43818:SF5">
    <property type="entry name" value="OXIDOREDUCTASE FAMILY PROTEIN"/>
    <property type="match status" value="1"/>
</dbReference>
<dbReference type="Pfam" id="PF19051">
    <property type="entry name" value="GFO_IDH_MocA_C2"/>
    <property type="match status" value="1"/>
</dbReference>
<dbReference type="InterPro" id="IPR036291">
    <property type="entry name" value="NAD(P)-bd_dom_sf"/>
</dbReference>
<dbReference type="Gene3D" id="3.30.360.10">
    <property type="entry name" value="Dihydrodipicolinate Reductase, domain 2"/>
    <property type="match status" value="1"/>
</dbReference>
<feature type="domain" description="Gfo/Idh/MocA-like oxidoreductase bacterial type C-terminal" evidence="3">
    <location>
        <begin position="194"/>
        <end position="427"/>
    </location>
</feature>
<reference evidence="4 5" key="1">
    <citation type="submission" date="2021-04" db="EMBL/GenBank/DDBJ databases">
        <authorList>
            <person name="Ivanova A."/>
        </authorList>
    </citation>
    <scope>NUCLEOTIDE SEQUENCE [LARGE SCALE GENOMIC DNA]</scope>
    <source>
        <strain evidence="4 5">G18</strain>
    </source>
</reference>
<evidence type="ECO:0000259" key="3">
    <source>
        <dbReference type="Pfam" id="PF19051"/>
    </source>
</evidence>
<dbReference type="Gene3D" id="3.40.50.720">
    <property type="entry name" value="NAD(P)-binding Rossmann-like Domain"/>
    <property type="match status" value="1"/>
</dbReference>
<proteinExistence type="predicted"/>
<comment type="caution">
    <text evidence="4">The sequence shown here is derived from an EMBL/GenBank/DDBJ whole genome shotgun (WGS) entry which is preliminary data.</text>
</comment>
<keyword evidence="1" id="KW-0732">Signal</keyword>
<evidence type="ECO:0000259" key="2">
    <source>
        <dbReference type="Pfam" id="PF01408"/>
    </source>
</evidence>
<keyword evidence="5" id="KW-1185">Reference proteome</keyword>
<name>A0ABS5C274_9BACT</name>
<sequence>MSHTNRRSFLRASAAGGTFLALPALTYRAALLADDKPSETVRVACVGVGNQGTGNMKAIRKNVVAVCDVDKGHLASAAKELEKTNTKVATFDDYRKILESKDVDAVLCTTPDHWHALVTIDSCRAGKDVYCEKPLTLVVAEGRAMVKAARDNKRIVQTGSQQRSSKEFRQACELVRNNALGKVKEVKVGLPGPNWVDRAKKPVPDGTPPAALDYDRWLGPAPERPFNANRVHYLFRFFWDYSGGQQTNFGAHDLDITQWALGMDESGPTTIEGTATFNADKWFETPETAKQTFTYATGVSVHCTLGKGGNPGGVTFECEKGTIAVKRGALTVTMNGQKVEKPYELPTGDTKLYVSTNHHQNWLDCIKSRKLPICDVETGHRSATVCHLGNIAIRTGRKITWDAKAETIVGDKDAAAMLTKEYRKPWALS</sequence>
<dbReference type="InterPro" id="IPR050463">
    <property type="entry name" value="Gfo/Idh/MocA_oxidrdct_glycsds"/>
</dbReference>
<dbReference type="EMBL" id="JAGKQQ010000001">
    <property type="protein sequence ID" value="MBP3960091.1"/>
    <property type="molecule type" value="Genomic_DNA"/>
</dbReference>
<dbReference type="Pfam" id="PF01408">
    <property type="entry name" value="GFO_IDH_MocA"/>
    <property type="match status" value="1"/>
</dbReference>
<gene>
    <name evidence="4" type="ORF">J8F10_33110</name>
</gene>
<dbReference type="InterPro" id="IPR000683">
    <property type="entry name" value="Gfo/Idh/MocA-like_OxRdtase_N"/>
</dbReference>
<dbReference type="PANTHER" id="PTHR43818">
    <property type="entry name" value="BCDNA.GH03377"/>
    <property type="match status" value="1"/>
</dbReference>
<dbReference type="PROSITE" id="PS51318">
    <property type="entry name" value="TAT"/>
    <property type="match status" value="1"/>
</dbReference>
<dbReference type="InterPro" id="IPR043906">
    <property type="entry name" value="Gfo/Idh/MocA_OxRdtase_bact_C"/>
</dbReference>
<accession>A0ABS5C274</accession>
<organism evidence="4 5">
    <name type="scientific">Gemmata palustris</name>
    <dbReference type="NCBI Taxonomy" id="2822762"/>
    <lineage>
        <taxon>Bacteria</taxon>
        <taxon>Pseudomonadati</taxon>
        <taxon>Planctomycetota</taxon>
        <taxon>Planctomycetia</taxon>
        <taxon>Gemmatales</taxon>
        <taxon>Gemmataceae</taxon>
        <taxon>Gemmata</taxon>
    </lineage>
</organism>
<dbReference type="SUPFAM" id="SSF51735">
    <property type="entry name" value="NAD(P)-binding Rossmann-fold domains"/>
    <property type="match status" value="1"/>
</dbReference>
<feature type="chain" id="PRO_5045993666" evidence="1">
    <location>
        <begin position="30"/>
        <end position="429"/>
    </location>
</feature>
<dbReference type="RefSeq" id="WP_210661122.1">
    <property type="nucleotide sequence ID" value="NZ_JAGKQQ010000001.1"/>
</dbReference>
<evidence type="ECO:0000256" key="1">
    <source>
        <dbReference type="SAM" id="SignalP"/>
    </source>
</evidence>
<dbReference type="InterPro" id="IPR006311">
    <property type="entry name" value="TAT_signal"/>
</dbReference>
<evidence type="ECO:0000313" key="5">
    <source>
        <dbReference type="Proteomes" id="UP000676565"/>
    </source>
</evidence>
<protein>
    <submittedName>
        <fullName evidence="4">Gfo/Idh/MocA family oxidoreductase</fullName>
    </submittedName>
</protein>
<evidence type="ECO:0000313" key="4">
    <source>
        <dbReference type="EMBL" id="MBP3960091.1"/>
    </source>
</evidence>